<dbReference type="EMBL" id="QXGC01002164">
    <property type="protein sequence ID" value="KAE9189917.1"/>
    <property type="molecule type" value="Genomic_DNA"/>
</dbReference>
<feature type="compositionally biased region" description="Basic and acidic residues" evidence="1">
    <location>
        <begin position="78"/>
        <end position="87"/>
    </location>
</feature>
<proteinExistence type="predicted"/>
<feature type="compositionally biased region" description="Basic and acidic residues" evidence="1">
    <location>
        <begin position="108"/>
        <end position="139"/>
    </location>
</feature>
<dbReference type="Proteomes" id="UP000460718">
    <property type="component" value="Unassembled WGS sequence"/>
</dbReference>
<feature type="region of interest" description="Disordered" evidence="1">
    <location>
        <begin position="1"/>
        <end position="149"/>
    </location>
</feature>
<evidence type="ECO:0000256" key="1">
    <source>
        <dbReference type="SAM" id="MobiDB-lite"/>
    </source>
</evidence>
<dbReference type="EMBL" id="QXFW01000796">
    <property type="protein sequence ID" value="KAE9002825.1"/>
    <property type="molecule type" value="Genomic_DNA"/>
</dbReference>
<organism evidence="2 4">
    <name type="scientific">Phytophthora fragariae</name>
    <dbReference type="NCBI Taxonomy" id="53985"/>
    <lineage>
        <taxon>Eukaryota</taxon>
        <taxon>Sar</taxon>
        <taxon>Stramenopiles</taxon>
        <taxon>Oomycota</taxon>
        <taxon>Peronosporomycetes</taxon>
        <taxon>Peronosporales</taxon>
        <taxon>Peronosporaceae</taxon>
        <taxon>Phytophthora</taxon>
    </lineage>
</organism>
<protein>
    <submittedName>
        <fullName evidence="2">Uncharacterized protein</fullName>
    </submittedName>
</protein>
<reference evidence="4 5" key="1">
    <citation type="submission" date="2018-09" db="EMBL/GenBank/DDBJ databases">
        <title>Genomic investigation of the strawberry pathogen Phytophthora fragariae indicates pathogenicity is determined by transcriptional variation in three key races.</title>
        <authorList>
            <person name="Adams T.M."/>
            <person name="Armitage A.D."/>
            <person name="Sobczyk M.K."/>
            <person name="Bates H.J."/>
            <person name="Dunwell J.M."/>
            <person name="Nellist C.F."/>
            <person name="Harrison R.J."/>
        </authorList>
    </citation>
    <scope>NUCLEOTIDE SEQUENCE [LARGE SCALE GENOMIC DNA]</scope>
    <source>
        <strain evidence="3 5">BC-23</strain>
        <strain evidence="2 4">SCRP245</strain>
    </source>
</reference>
<evidence type="ECO:0000313" key="5">
    <source>
        <dbReference type="Proteomes" id="UP000476176"/>
    </source>
</evidence>
<feature type="compositionally biased region" description="Basic and acidic residues" evidence="1">
    <location>
        <begin position="25"/>
        <end position="36"/>
    </location>
</feature>
<evidence type="ECO:0000313" key="4">
    <source>
        <dbReference type="Proteomes" id="UP000460718"/>
    </source>
</evidence>
<sequence length="497" mass="54404">MMHPQRQLLQGESEGCQAATAKHRQGAEKRPDRVTEDEGAEGGRGQMTVAGEVEVDSIAREKKAESYSGTSRSGIGTRTERPTRTERFEDEPTVFGVNKVQQCMATDATERDDMRASEAREAELRGRSGEGAGVRHAEEGVAAPPAGVDDGMLRRAMRTSPLDEEEQRTITPTAPTAVPAELKRVVTVSSPTEGGADTEVDPGVTTAMRKDVTTTSLHGVTDTPDADPGTTESAEADGVGPRVMEVADVHGDIAGNDDAMVRTKQDEISQARLARHKARKAAKRQRFRALQLSRRREARVTESERREVEEIRRRQRCTEASEALAALRQRRQEDNGDPEARASATARVSLVKLQRRQAKADAEDSTEYVGTEDGLPTATMEVGGERRCVKLDSCVRYTIAGTDWMTLGDRVAMEAPVDYVEGIGGFLLDVVGVWRYELHSVFNEKVIVDACVVAGCTDEFLLGVDFMRAMGATMDFEKNEVRYRGGERAVVIPLRNP</sequence>
<dbReference type="AlphaFoldDB" id="A0A6A3KDQ1"/>
<feature type="compositionally biased region" description="Polar residues" evidence="1">
    <location>
        <begin position="67"/>
        <end position="76"/>
    </location>
</feature>
<feature type="region of interest" description="Disordered" evidence="1">
    <location>
        <begin position="213"/>
        <end position="237"/>
    </location>
</feature>
<accession>A0A6A3KDQ1</accession>
<comment type="caution">
    <text evidence="2">The sequence shown here is derived from an EMBL/GenBank/DDBJ whole genome shotgun (WGS) entry which is preliminary data.</text>
</comment>
<gene>
    <name evidence="3" type="ORF">PF004_g22060</name>
    <name evidence="2" type="ORF">PF011_g13152</name>
</gene>
<evidence type="ECO:0000313" key="3">
    <source>
        <dbReference type="EMBL" id="KAE9189917.1"/>
    </source>
</evidence>
<dbReference type="Proteomes" id="UP000476176">
    <property type="component" value="Unassembled WGS sequence"/>
</dbReference>
<evidence type="ECO:0000313" key="2">
    <source>
        <dbReference type="EMBL" id="KAE9002825.1"/>
    </source>
</evidence>
<name>A0A6A3KDQ1_9STRA</name>